<feature type="repeat" description="WD" evidence="3">
    <location>
        <begin position="944"/>
        <end position="978"/>
    </location>
</feature>
<feature type="compositionally biased region" description="Basic residues" evidence="4">
    <location>
        <begin position="1224"/>
        <end position="1239"/>
    </location>
</feature>
<keyword evidence="7" id="KW-1185">Reference proteome</keyword>
<dbReference type="PROSITE" id="PS00678">
    <property type="entry name" value="WD_REPEATS_1"/>
    <property type="match status" value="2"/>
</dbReference>
<feature type="compositionally biased region" description="Basic and acidic residues" evidence="4">
    <location>
        <begin position="886"/>
        <end position="898"/>
    </location>
</feature>
<sequence>MSAASSPSSSRPPSPTSEGQPTALASAVEQAAPSSSIVAATMMRLPADQLAKLREDFISKPGGLTMNQFVSVMLKYSEKQESLAREASMRLARVPTPKNKSRGEGAVLSIRTSSSSPEKPAFSTPPARLVGTVADLAELFHQIDVNGDDSMEWDEFTGFIINMAMASTVDFHFHDHWKVRPVVDANEKTASADRCRVACVKWIPEVQRILVAAGPMVQVYDPYNRGAGDKLAGQLGGMQLCGKIFPYDCEEDFAYKRRMMRGEDKVSCIQAAFLPSLDLICVLSSDLRINFHKAINRNNVMSESVKPAGRVATDSQQYVMAWDDTRQQLFTAGCENEVLVWKVMEVKLKATENNASKYKYIATQVGVFDTHKDTIKDIIAIQDPDNELDILVTASLDQTIKVFDLETLRPIRTLVGHTSGVRCLTYDFHGNLYSAGFEHDIYVWDLEAGLSYPLNKLVKGHFDPIVKIGAPHLSGRLCSLDTSGRFCWWDIRRNVALENHERCIQSFDCPPHLCQTFDLAHSVENALEFSTNGMTLVAGSKKIHAFDSVDVRPPEAPPTSCVFNIVGYNFISVHEKDLKIWDPDTGRLSREVPNLSETEITNIVFDSKGRKAIISNQGGEIIIFNNSNWSQIATLPPHSSEISCMIYAKEDKCIITGSWDRSLRIYDDFHNNPSSSLLRCITNAHDSDVTSIAHDNSLGLIATGSVDGNVKIWDFQFLTLDCDVTENLDTLSEVTVLKFVQPFPLLLSADSDGGISMIPVRPYLGTSRYKSMLRFENVGANNYCAKPNEEGFIDPVEEANCQAVATQAEVPCAASAMEHLYDPHGGLVIPPTNIPAGRHLVVTGDEHGWVRIFDISVAIAKCELKVPKDSEMPKCQQSYNPYRRCERDGNMYKPKEEKQMDDDADDEDAKTKNRKRRLVKRRQTKAKFSSADLTDDDVTLVVAFPAHKEAISTLEIISDPPSILTSSVDCSILLWDMDGNAMGTLTRGRESDSWWKRTWSFPIDKEGRRKARHDEAEALYYSVREMEANERVQSAKHMEMVKEMQAIRARTPSSRGNASPTHRRSSSKSQSTSPKSHFPSPPKSQQPTSPVHQEEKKEEGGRKEEGGGGGEEPTPIPPGLKTVDSVASSGFNYSSYEEDDEMSEGDYSEEEEYGHGPNGLVGAQWEEEKERLFGQLRGKATWTKTPKELMRADVMEKRINNTKAIFKKLQAASKKDEDEDPYKLKKRGRRRKKKKKKKKGGDAGAEGKGKADAPPVKKRPTLAERRLSSALPTDDDIMKSLDSMEKKKSNEMGELFTIKTHNIVIDDDKDDPDNWAISSTNRQKSMYGRFYDEKSKMDMAARRSSIAKEQLINSLSTPSDFMLSKEKQLKRFNSRNTIMLDNLSLRKKQHEGSMVGGSSAASPGSGAFLLEDSPYGEAENEAEAFDVDDVDDGAPFSPIKSSGKSSGNNKMKATKRVQNELGSSQLTWQARDSLRTTVKKGSRQPGGDSGAPVPMSTLQHLEALAEETAANQQRWRSRVENFSLKVFGDPDLEKGKDFMRNKRNNLTKGGKKLRPIVGGDGRKDPAQALKMEALRKARGGFAEHAIRGVRRRESVGDLHRRLRDQTFFGPYSVKEIVLVAEIFASIVIKMTSEGKSYKDLEALASSQDRTREAMESKCPLHKFFQEPEMLARPHY</sequence>
<dbReference type="InterPro" id="IPR036322">
    <property type="entry name" value="WD40_repeat_dom_sf"/>
</dbReference>
<evidence type="ECO:0000313" key="6">
    <source>
        <dbReference type="EMBL" id="GMH51993.1"/>
    </source>
</evidence>
<dbReference type="Pfam" id="PF00400">
    <property type="entry name" value="WD40"/>
    <property type="match status" value="5"/>
</dbReference>
<reference evidence="6" key="1">
    <citation type="submission" date="2022-07" db="EMBL/GenBank/DDBJ databases">
        <title>Genome analysis of Parmales, a sister group of diatoms, reveals the evolutionary specialization of diatoms from phago-mixotrophs to photoautotrophs.</title>
        <authorList>
            <person name="Ban H."/>
            <person name="Sato S."/>
            <person name="Yoshikawa S."/>
            <person name="Kazumasa Y."/>
            <person name="Nakamura Y."/>
            <person name="Ichinomiya M."/>
            <person name="Saitoh K."/>
            <person name="Sato N."/>
            <person name="Blanc-Mathieu R."/>
            <person name="Endo H."/>
            <person name="Kuwata A."/>
            <person name="Ogata H."/>
        </authorList>
    </citation>
    <scope>NUCLEOTIDE SEQUENCE</scope>
</reference>
<feature type="compositionally biased region" description="Basic and acidic residues" evidence="4">
    <location>
        <begin position="1092"/>
        <end position="1106"/>
    </location>
</feature>
<dbReference type="InterPro" id="IPR015943">
    <property type="entry name" value="WD40/YVTN_repeat-like_dom_sf"/>
</dbReference>
<evidence type="ECO:0000256" key="3">
    <source>
        <dbReference type="PROSITE-ProRule" id="PRU00221"/>
    </source>
</evidence>
<dbReference type="Proteomes" id="UP001165082">
    <property type="component" value="Unassembled WGS sequence"/>
</dbReference>
<dbReference type="PROSITE" id="PS50294">
    <property type="entry name" value="WD_REPEATS_REGION"/>
    <property type="match status" value="2"/>
</dbReference>
<dbReference type="InterPro" id="IPR002048">
    <property type="entry name" value="EF_hand_dom"/>
</dbReference>
<feature type="region of interest" description="Disordered" evidence="4">
    <location>
        <begin position="1"/>
        <end position="29"/>
    </location>
</feature>
<dbReference type="PROSITE" id="PS50222">
    <property type="entry name" value="EF_HAND_2"/>
    <property type="match status" value="1"/>
</dbReference>
<dbReference type="InterPro" id="IPR001680">
    <property type="entry name" value="WD40_rpt"/>
</dbReference>
<feature type="compositionally biased region" description="Acidic residues" evidence="4">
    <location>
        <begin position="1136"/>
        <end position="1152"/>
    </location>
</feature>
<feature type="compositionally biased region" description="Polar residues" evidence="4">
    <location>
        <begin position="1460"/>
        <end position="1470"/>
    </location>
</feature>
<dbReference type="Gene3D" id="2.130.10.10">
    <property type="entry name" value="YVTN repeat-like/Quinoprotein amine dehydrogenase"/>
    <property type="match status" value="3"/>
</dbReference>
<feature type="compositionally biased region" description="Basic residues" evidence="4">
    <location>
        <begin position="1542"/>
        <end position="1554"/>
    </location>
</feature>
<dbReference type="SMART" id="SM00320">
    <property type="entry name" value="WD40"/>
    <property type="match status" value="11"/>
</dbReference>
<name>A0A9W7DQZ5_9STRA</name>
<evidence type="ECO:0000313" key="7">
    <source>
        <dbReference type="Proteomes" id="UP001165082"/>
    </source>
</evidence>
<feature type="repeat" description="WD" evidence="3">
    <location>
        <begin position="682"/>
        <end position="716"/>
    </location>
</feature>
<dbReference type="PROSITE" id="PS00018">
    <property type="entry name" value="EF_HAND_1"/>
    <property type="match status" value="1"/>
</dbReference>
<organism evidence="6 7">
    <name type="scientific">Triparma retinervis</name>
    <dbReference type="NCBI Taxonomy" id="2557542"/>
    <lineage>
        <taxon>Eukaryota</taxon>
        <taxon>Sar</taxon>
        <taxon>Stramenopiles</taxon>
        <taxon>Ochrophyta</taxon>
        <taxon>Bolidophyceae</taxon>
        <taxon>Parmales</taxon>
        <taxon>Triparmaceae</taxon>
        <taxon>Triparma</taxon>
    </lineage>
</organism>
<feature type="domain" description="EF-hand" evidence="5">
    <location>
        <begin position="131"/>
        <end position="166"/>
    </location>
</feature>
<protein>
    <recommendedName>
        <fullName evidence="5">EF-hand domain-containing protein</fullName>
    </recommendedName>
</protein>
<dbReference type="GO" id="GO:0005509">
    <property type="term" value="F:calcium ion binding"/>
    <property type="evidence" value="ECO:0007669"/>
    <property type="project" value="InterPro"/>
</dbReference>
<dbReference type="InterPro" id="IPR018247">
    <property type="entry name" value="EF_Hand_1_Ca_BS"/>
</dbReference>
<feature type="region of interest" description="Disordered" evidence="4">
    <location>
        <begin position="886"/>
        <end position="921"/>
    </location>
</feature>
<feature type="compositionally biased region" description="Low complexity" evidence="4">
    <location>
        <begin position="1067"/>
        <end position="1078"/>
    </location>
</feature>
<keyword evidence="1 3" id="KW-0853">WD repeat</keyword>
<accession>A0A9W7DQZ5</accession>
<evidence type="ECO:0000256" key="1">
    <source>
        <dbReference type="ARBA" id="ARBA00022574"/>
    </source>
</evidence>
<evidence type="ECO:0000256" key="4">
    <source>
        <dbReference type="SAM" id="MobiDB-lite"/>
    </source>
</evidence>
<feature type="region of interest" description="Disordered" evidence="4">
    <location>
        <begin position="1047"/>
        <end position="1160"/>
    </location>
</feature>
<evidence type="ECO:0000259" key="5">
    <source>
        <dbReference type="PROSITE" id="PS50222"/>
    </source>
</evidence>
<dbReference type="PROSITE" id="PS50082">
    <property type="entry name" value="WD_REPEATS_2"/>
    <property type="match status" value="4"/>
</dbReference>
<dbReference type="EMBL" id="BRXZ01004595">
    <property type="protein sequence ID" value="GMH51993.1"/>
    <property type="molecule type" value="Genomic_DNA"/>
</dbReference>
<feature type="region of interest" description="Disordered" evidence="4">
    <location>
        <begin position="1209"/>
        <end position="1276"/>
    </location>
</feature>
<comment type="caution">
    <text evidence="6">The sequence shown here is derived from an EMBL/GenBank/DDBJ whole genome shotgun (WGS) entry which is preliminary data.</text>
</comment>
<feature type="region of interest" description="Disordered" evidence="4">
    <location>
        <begin position="1425"/>
        <end position="1494"/>
    </location>
</feature>
<feature type="repeat" description="WD" evidence="3">
    <location>
        <begin position="635"/>
        <end position="667"/>
    </location>
</feature>
<feature type="non-terminal residue" evidence="6">
    <location>
        <position position="1675"/>
    </location>
</feature>
<dbReference type="SUPFAM" id="SSF50978">
    <property type="entry name" value="WD40 repeat-like"/>
    <property type="match status" value="2"/>
</dbReference>
<gene>
    <name evidence="6" type="ORF">TrRE_jg4923</name>
</gene>
<dbReference type="PANTHER" id="PTHR44324">
    <property type="entry name" value="WD40 REPEAT DOMAIN 95"/>
    <property type="match status" value="1"/>
</dbReference>
<dbReference type="InterPro" id="IPR019775">
    <property type="entry name" value="WD40_repeat_CS"/>
</dbReference>
<feature type="region of interest" description="Disordered" evidence="4">
    <location>
        <begin position="1542"/>
        <end position="1564"/>
    </location>
</feature>
<dbReference type="InterPro" id="IPR051242">
    <property type="entry name" value="WD-EF-hand_domain"/>
</dbReference>
<feature type="compositionally biased region" description="Low complexity" evidence="4">
    <location>
        <begin position="1440"/>
        <end position="1451"/>
    </location>
</feature>
<feature type="compositionally biased region" description="Acidic residues" evidence="4">
    <location>
        <begin position="899"/>
        <end position="908"/>
    </location>
</feature>
<feature type="repeat" description="WD" evidence="3">
    <location>
        <begin position="414"/>
        <end position="449"/>
    </location>
</feature>
<feature type="compositionally biased region" description="Basic residues" evidence="4">
    <location>
        <begin position="912"/>
        <end position="921"/>
    </location>
</feature>
<evidence type="ECO:0000256" key="2">
    <source>
        <dbReference type="ARBA" id="ARBA00022737"/>
    </source>
</evidence>
<keyword evidence="2" id="KW-0677">Repeat</keyword>
<dbReference type="PANTHER" id="PTHR44324:SF4">
    <property type="entry name" value="WD40 REPEAT DOMAIN 95"/>
    <property type="match status" value="1"/>
</dbReference>
<dbReference type="OrthoDB" id="186625at2759"/>
<feature type="region of interest" description="Disordered" evidence="4">
    <location>
        <begin position="96"/>
        <end position="124"/>
    </location>
</feature>
<proteinExistence type="predicted"/>